<dbReference type="Proteomes" id="UP000260823">
    <property type="component" value="Unassembled WGS sequence"/>
</dbReference>
<evidence type="ECO:0000313" key="2">
    <source>
        <dbReference type="Proteomes" id="UP000260823"/>
    </source>
</evidence>
<evidence type="ECO:0000313" key="1">
    <source>
        <dbReference type="EMBL" id="RFZ81432.1"/>
    </source>
</evidence>
<sequence length="318" mass="35559">MNMQSLPEEFLHWYQSLTFVKANGGPANGSIATALVILNRLQNDYDLDFNNHVAKGGMQIKGASGIAVAAILKSFGEQRPFAKEGGRTNRGGPSEVKTLLNALSHLRLNQLSDGERNVILTAMQRFLVDKVIEFHNRQKIKFVFNPELSTWSTIHNLLKTAVHEGKAGYVAQHLIGAKLQLRFPEIKISNESGITADMQTSRPGDFLIGSTAFHVTVAPMQPVFEKCKHNISQGFKPFLIVPDNKLIGTRQNAEQICQQQITVESIESFVSQNIEEISVFNKGDILLRLRDLIKIYNHRVDQIETDKSLMIEIPSNLI</sequence>
<keyword evidence="2" id="KW-1185">Reference proteome</keyword>
<dbReference type="AlphaFoldDB" id="A0A3E2NKA6"/>
<accession>A0A3E2NKA6</accession>
<dbReference type="Pfam" id="PF16280">
    <property type="entry name" value="DUF4928"/>
    <property type="match status" value="1"/>
</dbReference>
<comment type="caution">
    <text evidence="1">The sequence shown here is derived from an EMBL/GenBank/DDBJ whole genome shotgun (WGS) entry which is preliminary data.</text>
</comment>
<name>A0A3E2NKA6_9SPHI</name>
<dbReference type="OrthoDB" id="4351134at2"/>
<dbReference type="InterPro" id="IPR032564">
    <property type="entry name" value="DUF4928"/>
</dbReference>
<dbReference type="EMBL" id="QWDE01000005">
    <property type="protein sequence ID" value="RFZ81432.1"/>
    <property type="molecule type" value="Genomic_DNA"/>
</dbReference>
<protein>
    <submittedName>
        <fullName evidence="1">DUF4928 domain-containing protein</fullName>
    </submittedName>
</protein>
<proteinExistence type="predicted"/>
<gene>
    <name evidence="1" type="ORF">DYU05_19315</name>
</gene>
<reference evidence="1 2" key="1">
    <citation type="submission" date="2018-08" db="EMBL/GenBank/DDBJ databases">
        <title>Mucilaginibacter terrae sp. nov., isolated from manganese diggings.</title>
        <authorList>
            <person name="Huang Y."/>
            <person name="Zhou Z."/>
        </authorList>
    </citation>
    <scope>NUCLEOTIDE SEQUENCE [LARGE SCALE GENOMIC DNA]</scope>
    <source>
        <strain evidence="1 2">ZH6</strain>
    </source>
</reference>
<organism evidence="1 2">
    <name type="scientific">Mucilaginibacter terrenus</name>
    <dbReference type="NCBI Taxonomy" id="2482727"/>
    <lineage>
        <taxon>Bacteria</taxon>
        <taxon>Pseudomonadati</taxon>
        <taxon>Bacteroidota</taxon>
        <taxon>Sphingobacteriia</taxon>
        <taxon>Sphingobacteriales</taxon>
        <taxon>Sphingobacteriaceae</taxon>
        <taxon>Mucilaginibacter</taxon>
    </lineage>
</organism>
<dbReference type="RefSeq" id="WP_117384799.1">
    <property type="nucleotide sequence ID" value="NZ_QWDE01000005.1"/>
</dbReference>